<name>G7CDV6_MYCT3</name>
<reference evidence="2 3" key="1">
    <citation type="submission" date="2011-11" db="EMBL/GenBank/DDBJ databases">
        <authorList>
            <consortium name="Tuberculosis Structural Genomics Consortium"/>
            <person name="Ioerger T.R."/>
        </authorList>
    </citation>
    <scope>NUCLEOTIDE SEQUENCE [LARGE SCALE GENOMIC DNA]</scope>
    <source>
        <strain evidence="3">ATCC 19527 / DSM 44167 / CIP 105390 / JCM 6362 / NCTC 10409 / 316</strain>
    </source>
</reference>
<sequence length="70" mass="7595">MIPAAASHQRRCGARERHARMRFTTASSATGMETNGQNDRPAAYIPDECMRSRTSPPGTLSHSGTTTIFS</sequence>
<comment type="caution">
    <text evidence="2">The sequence shown here is derived from an EMBL/GenBank/DDBJ whole genome shotgun (WGS) entry which is preliminary data.</text>
</comment>
<protein>
    <submittedName>
        <fullName evidence="2">Uncharacterized protein</fullName>
    </submittedName>
</protein>
<evidence type="ECO:0000313" key="2">
    <source>
        <dbReference type="EMBL" id="EHI13785.1"/>
    </source>
</evidence>
<feature type="compositionally biased region" description="Polar residues" evidence="1">
    <location>
        <begin position="24"/>
        <end position="38"/>
    </location>
</feature>
<accession>G7CDV6</accession>
<evidence type="ECO:0000256" key="1">
    <source>
        <dbReference type="SAM" id="MobiDB-lite"/>
    </source>
</evidence>
<proteinExistence type="predicted"/>
<dbReference type="AlphaFoldDB" id="G7CDV6"/>
<dbReference type="Proteomes" id="UP000004915">
    <property type="component" value="Unassembled WGS sequence"/>
</dbReference>
<feature type="compositionally biased region" description="Polar residues" evidence="1">
    <location>
        <begin position="52"/>
        <end position="70"/>
    </location>
</feature>
<dbReference type="EMBL" id="AGVE01000024">
    <property type="protein sequence ID" value="EHI13785.1"/>
    <property type="molecule type" value="Genomic_DNA"/>
</dbReference>
<evidence type="ECO:0000313" key="3">
    <source>
        <dbReference type="Proteomes" id="UP000004915"/>
    </source>
</evidence>
<organism evidence="2 3">
    <name type="scientific">Mycolicibacterium thermoresistibile (strain ATCC 19527 / DSM 44167 / CIP 105390 / JCM 6362 / NCTC 10409 / 316)</name>
    <name type="common">Mycobacterium thermoresistibile</name>
    <dbReference type="NCBI Taxonomy" id="1078020"/>
    <lineage>
        <taxon>Bacteria</taxon>
        <taxon>Bacillati</taxon>
        <taxon>Actinomycetota</taxon>
        <taxon>Actinomycetes</taxon>
        <taxon>Mycobacteriales</taxon>
        <taxon>Mycobacteriaceae</taxon>
        <taxon>Mycolicibacterium</taxon>
    </lineage>
</organism>
<feature type="region of interest" description="Disordered" evidence="1">
    <location>
        <begin position="23"/>
        <end position="70"/>
    </location>
</feature>
<keyword evidence="3" id="KW-1185">Reference proteome</keyword>
<gene>
    <name evidence="2" type="ORF">KEK_05822</name>
</gene>